<dbReference type="InterPro" id="IPR023198">
    <property type="entry name" value="PGP-like_dom2"/>
</dbReference>
<keyword evidence="1" id="KW-0812">Transmembrane</keyword>
<name>A0A2P2L8Z3_RHIMU</name>
<dbReference type="SUPFAM" id="SSF56784">
    <property type="entry name" value="HAD-like"/>
    <property type="match status" value="1"/>
</dbReference>
<protein>
    <submittedName>
        <fullName evidence="2">Uncharacterized protein LOC105136633 isoform X2</fullName>
    </submittedName>
</protein>
<dbReference type="PANTHER" id="PTHR42896:SF3">
    <property type="entry name" value="PROTEIN, PUTATIVE, EXPRESSED-RELATED"/>
    <property type="match status" value="1"/>
</dbReference>
<organism evidence="2">
    <name type="scientific">Rhizophora mucronata</name>
    <name type="common">Asiatic mangrove</name>
    <dbReference type="NCBI Taxonomy" id="61149"/>
    <lineage>
        <taxon>Eukaryota</taxon>
        <taxon>Viridiplantae</taxon>
        <taxon>Streptophyta</taxon>
        <taxon>Embryophyta</taxon>
        <taxon>Tracheophyta</taxon>
        <taxon>Spermatophyta</taxon>
        <taxon>Magnoliopsida</taxon>
        <taxon>eudicotyledons</taxon>
        <taxon>Gunneridae</taxon>
        <taxon>Pentapetalae</taxon>
        <taxon>rosids</taxon>
        <taxon>fabids</taxon>
        <taxon>Malpighiales</taxon>
        <taxon>Rhizophoraceae</taxon>
        <taxon>Rhizophora</taxon>
    </lineage>
</organism>
<dbReference type="Gene3D" id="1.10.150.240">
    <property type="entry name" value="Putative phosphatase, domain 2"/>
    <property type="match status" value="1"/>
</dbReference>
<dbReference type="InterPro" id="IPR044999">
    <property type="entry name" value="CbbY-like"/>
</dbReference>
<dbReference type="PANTHER" id="PTHR42896">
    <property type="entry name" value="XYLULOSE-1,5-BISPHOSPHATE (XUBP) PHOSPHATASE"/>
    <property type="match status" value="1"/>
</dbReference>
<dbReference type="EMBL" id="GGEC01033933">
    <property type="protein sequence ID" value="MBX14417.1"/>
    <property type="molecule type" value="Transcribed_RNA"/>
</dbReference>
<dbReference type="InterPro" id="IPR036412">
    <property type="entry name" value="HAD-like_sf"/>
</dbReference>
<evidence type="ECO:0000256" key="1">
    <source>
        <dbReference type="SAM" id="Phobius"/>
    </source>
</evidence>
<dbReference type="GO" id="GO:0016787">
    <property type="term" value="F:hydrolase activity"/>
    <property type="evidence" value="ECO:0007669"/>
    <property type="project" value="InterPro"/>
</dbReference>
<evidence type="ECO:0000313" key="2">
    <source>
        <dbReference type="EMBL" id="MBX14419.1"/>
    </source>
</evidence>
<keyword evidence="1" id="KW-0472">Membrane</keyword>
<sequence>MEAAASSSILFPFHAINGSSTNTTANKFYCETPPRNSSFDHSRRLGCKPFFCTFPRISSFPGKCLLSNGFTLFSSSSGSVDLNPSPEFAVLLEVDGVLMDAYRSGNRQAFNVAFRKLGLDCANWTEPIYLDLVRKSAGDEERMLMLFFQQIGWPSSLPTSEKGIFMKSVLREKKNALDEFMVSQSSALRPGVQDFIDDASKVGIPVAILTAYGKSDEKIARYINVLIMLLFIGMSHLLLNKIIMVF</sequence>
<dbReference type="AlphaFoldDB" id="A0A2P2L8Z3"/>
<dbReference type="Gene3D" id="3.40.50.1000">
    <property type="entry name" value="HAD superfamily/HAD-like"/>
    <property type="match status" value="1"/>
</dbReference>
<proteinExistence type="predicted"/>
<keyword evidence="1" id="KW-1133">Transmembrane helix</keyword>
<dbReference type="EMBL" id="GGEC01033935">
    <property type="protein sequence ID" value="MBX14419.1"/>
    <property type="molecule type" value="Transcribed_RNA"/>
</dbReference>
<reference evidence="2" key="1">
    <citation type="submission" date="2018-02" db="EMBL/GenBank/DDBJ databases">
        <title>Rhizophora mucronata_Transcriptome.</title>
        <authorList>
            <person name="Meera S.P."/>
            <person name="Sreeshan A."/>
            <person name="Augustine A."/>
        </authorList>
    </citation>
    <scope>NUCLEOTIDE SEQUENCE</scope>
    <source>
        <tissue evidence="2">Leaf</tissue>
    </source>
</reference>
<dbReference type="InterPro" id="IPR023214">
    <property type="entry name" value="HAD_sf"/>
</dbReference>
<feature type="transmembrane region" description="Helical" evidence="1">
    <location>
        <begin position="219"/>
        <end position="239"/>
    </location>
</feature>
<accession>A0A2P2L8Z3</accession>